<dbReference type="InterPro" id="IPR036576">
    <property type="entry name" value="WRKY_dom_sf"/>
</dbReference>
<dbReference type="GO" id="GO:0043565">
    <property type="term" value="F:sequence-specific DNA binding"/>
    <property type="evidence" value="ECO:0007669"/>
    <property type="project" value="InterPro"/>
</dbReference>
<dbReference type="InterPro" id="IPR003657">
    <property type="entry name" value="WRKY_dom"/>
</dbReference>
<organism evidence="8 9">
    <name type="scientific">Salix udensis</name>
    <dbReference type="NCBI Taxonomy" id="889485"/>
    <lineage>
        <taxon>Eukaryota</taxon>
        <taxon>Viridiplantae</taxon>
        <taxon>Streptophyta</taxon>
        <taxon>Embryophyta</taxon>
        <taxon>Tracheophyta</taxon>
        <taxon>Spermatophyta</taxon>
        <taxon>Magnoliopsida</taxon>
        <taxon>eudicotyledons</taxon>
        <taxon>Gunneridae</taxon>
        <taxon>Pentapetalae</taxon>
        <taxon>rosids</taxon>
        <taxon>fabids</taxon>
        <taxon>Malpighiales</taxon>
        <taxon>Salicaceae</taxon>
        <taxon>Saliceae</taxon>
        <taxon>Salix</taxon>
    </lineage>
</organism>
<evidence type="ECO:0000256" key="1">
    <source>
        <dbReference type="ARBA" id="ARBA00004123"/>
    </source>
</evidence>
<feature type="compositionally biased region" description="Basic residues" evidence="6">
    <location>
        <begin position="72"/>
        <end position="82"/>
    </location>
</feature>
<feature type="compositionally biased region" description="Low complexity" evidence="6">
    <location>
        <begin position="44"/>
        <end position="68"/>
    </location>
</feature>
<evidence type="ECO:0000256" key="5">
    <source>
        <dbReference type="ARBA" id="ARBA00023242"/>
    </source>
</evidence>
<dbReference type="PANTHER" id="PTHR31221:SF283">
    <property type="entry name" value="WRKY DOMAIN-CONTAINING PROTEIN"/>
    <property type="match status" value="1"/>
</dbReference>
<dbReference type="AlphaFoldDB" id="A0AAD6K9P9"/>
<reference evidence="8 9" key="1">
    <citation type="journal article" date="2023" name="Int. J. Mol. Sci.">
        <title>De Novo Assembly and Annotation of 11 Diverse Shrub Willow (Salix) Genomes Reveals Novel Gene Organization in Sex-Linked Regions.</title>
        <authorList>
            <person name="Hyden B."/>
            <person name="Feng K."/>
            <person name="Yates T.B."/>
            <person name="Jawdy S."/>
            <person name="Cereghino C."/>
            <person name="Smart L.B."/>
            <person name="Muchero W."/>
        </authorList>
    </citation>
    <scope>NUCLEOTIDE SEQUENCE [LARGE SCALE GENOMIC DNA]</scope>
    <source>
        <tissue evidence="8">Shoot tip</tissue>
    </source>
</reference>
<proteinExistence type="predicted"/>
<protein>
    <recommendedName>
        <fullName evidence="7">WRKY domain-containing protein</fullName>
    </recommendedName>
</protein>
<dbReference type="PROSITE" id="PS50811">
    <property type="entry name" value="WRKY"/>
    <property type="match status" value="1"/>
</dbReference>
<dbReference type="SMART" id="SM00774">
    <property type="entry name" value="WRKY"/>
    <property type="match status" value="1"/>
</dbReference>
<gene>
    <name evidence="8" type="ORF">OIU84_029625</name>
</gene>
<evidence type="ECO:0000313" key="8">
    <source>
        <dbReference type="EMBL" id="KAJ6419556.1"/>
    </source>
</evidence>
<dbReference type="Pfam" id="PF03106">
    <property type="entry name" value="WRKY"/>
    <property type="match status" value="1"/>
</dbReference>
<keyword evidence="9" id="KW-1185">Reference proteome</keyword>
<feature type="region of interest" description="Disordered" evidence="6">
    <location>
        <begin position="43"/>
        <end position="84"/>
    </location>
</feature>
<dbReference type="GO" id="GO:0003700">
    <property type="term" value="F:DNA-binding transcription factor activity"/>
    <property type="evidence" value="ECO:0007669"/>
    <property type="project" value="InterPro"/>
</dbReference>
<evidence type="ECO:0000256" key="6">
    <source>
        <dbReference type="SAM" id="MobiDB-lite"/>
    </source>
</evidence>
<evidence type="ECO:0000256" key="4">
    <source>
        <dbReference type="ARBA" id="ARBA00023163"/>
    </source>
</evidence>
<dbReference type="InterPro" id="IPR044810">
    <property type="entry name" value="WRKY_plant"/>
</dbReference>
<accession>A0AAD6K9P9</accession>
<dbReference type="FunFam" id="2.20.25.80:FF:000003">
    <property type="entry name" value="WRKY transcription factor 57"/>
    <property type="match status" value="1"/>
</dbReference>
<dbReference type="EMBL" id="JAPFFJ010000009">
    <property type="protein sequence ID" value="KAJ6419556.1"/>
    <property type="molecule type" value="Genomic_DNA"/>
</dbReference>
<evidence type="ECO:0000256" key="3">
    <source>
        <dbReference type="ARBA" id="ARBA00023125"/>
    </source>
</evidence>
<keyword evidence="3" id="KW-0238">DNA-binding</keyword>
<evidence type="ECO:0000313" key="9">
    <source>
        <dbReference type="Proteomes" id="UP001162972"/>
    </source>
</evidence>
<keyword evidence="5" id="KW-0539">Nucleus</keyword>
<comment type="subcellular location">
    <subcellularLocation>
        <location evidence="1">Nucleus</location>
    </subcellularLocation>
</comment>
<dbReference type="PANTHER" id="PTHR31221">
    <property type="entry name" value="WRKY TRANSCRIPTION FACTOR PROTEIN 1-RELATED"/>
    <property type="match status" value="1"/>
</dbReference>
<sequence>MGCPENPKPNFNFSYTDEGLDPSTIEFQVSDYLMLDDGFAADDSSSQSILSSEHVASGSSAGYSGATSRNNSIKHKNNGVKKNKTEVEQRIAFRTKSDMEIMDDGFKWRKYGKKSVKNSPHPRNYYKCSSSGCSVKKRVEREREDSRYVITAYDGVHNHESPCMFHYSNQMPLMAPNAWTLQPSSLHSSSSS</sequence>
<dbReference type="GO" id="GO:0005634">
    <property type="term" value="C:nucleus"/>
    <property type="evidence" value="ECO:0007669"/>
    <property type="project" value="UniProtKB-SubCell"/>
</dbReference>
<name>A0AAD6K9P9_9ROSI</name>
<keyword evidence="2" id="KW-0805">Transcription regulation</keyword>
<comment type="caution">
    <text evidence="8">The sequence shown here is derived from an EMBL/GenBank/DDBJ whole genome shotgun (WGS) entry which is preliminary data.</text>
</comment>
<dbReference type="Proteomes" id="UP001162972">
    <property type="component" value="Chromosome 7"/>
</dbReference>
<feature type="domain" description="WRKY" evidence="7">
    <location>
        <begin position="97"/>
        <end position="162"/>
    </location>
</feature>
<dbReference type="Gene3D" id="2.20.25.80">
    <property type="entry name" value="WRKY domain"/>
    <property type="match status" value="1"/>
</dbReference>
<keyword evidence="4" id="KW-0804">Transcription</keyword>
<dbReference type="SUPFAM" id="SSF118290">
    <property type="entry name" value="WRKY DNA-binding domain"/>
    <property type="match status" value="1"/>
</dbReference>
<evidence type="ECO:0000256" key="2">
    <source>
        <dbReference type="ARBA" id="ARBA00023015"/>
    </source>
</evidence>
<evidence type="ECO:0000259" key="7">
    <source>
        <dbReference type="PROSITE" id="PS50811"/>
    </source>
</evidence>